<organism evidence="6 7">
    <name type="scientific">Dictyobacter arantiisoli</name>
    <dbReference type="NCBI Taxonomy" id="2014874"/>
    <lineage>
        <taxon>Bacteria</taxon>
        <taxon>Bacillati</taxon>
        <taxon>Chloroflexota</taxon>
        <taxon>Ktedonobacteria</taxon>
        <taxon>Ktedonobacterales</taxon>
        <taxon>Dictyobacteraceae</taxon>
        <taxon>Dictyobacter</taxon>
    </lineage>
</organism>
<keyword evidence="3" id="KW-0238">DNA-binding</keyword>
<keyword evidence="2" id="KW-0805">Transcription regulation</keyword>
<dbReference type="InterPro" id="IPR051446">
    <property type="entry name" value="HTH_trans_reg/aminotransferase"/>
</dbReference>
<keyword evidence="1" id="KW-0663">Pyridoxal phosphate</keyword>
<comment type="caution">
    <text evidence="6">The sequence shown here is derived from an EMBL/GenBank/DDBJ whole genome shotgun (WGS) entry which is preliminary data.</text>
</comment>
<dbReference type="SMART" id="SM00345">
    <property type="entry name" value="HTH_GNTR"/>
    <property type="match status" value="1"/>
</dbReference>
<dbReference type="Proteomes" id="UP000322530">
    <property type="component" value="Unassembled WGS sequence"/>
</dbReference>
<dbReference type="GO" id="GO:0003677">
    <property type="term" value="F:DNA binding"/>
    <property type="evidence" value="ECO:0007669"/>
    <property type="project" value="UniProtKB-KW"/>
</dbReference>
<name>A0A5A5TLF1_9CHLR</name>
<evidence type="ECO:0000313" key="7">
    <source>
        <dbReference type="Proteomes" id="UP000322530"/>
    </source>
</evidence>
<proteinExistence type="predicted"/>
<dbReference type="CDD" id="cd07377">
    <property type="entry name" value="WHTH_GntR"/>
    <property type="match status" value="1"/>
</dbReference>
<protein>
    <recommendedName>
        <fullName evidence="5">HTH gntR-type domain-containing protein</fullName>
    </recommendedName>
</protein>
<dbReference type="RefSeq" id="WP_149404787.1">
    <property type="nucleotide sequence ID" value="NZ_BIXY01000200.1"/>
</dbReference>
<evidence type="ECO:0000256" key="3">
    <source>
        <dbReference type="ARBA" id="ARBA00023125"/>
    </source>
</evidence>
<evidence type="ECO:0000256" key="4">
    <source>
        <dbReference type="ARBA" id="ARBA00023163"/>
    </source>
</evidence>
<evidence type="ECO:0000313" key="6">
    <source>
        <dbReference type="EMBL" id="GCF11996.1"/>
    </source>
</evidence>
<evidence type="ECO:0000259" key="5">
    <source>
        <dbReference type="PROSITE" id="PS50949"/>
    </source>
</evidence>
<dbReference type="AlphaFoldDB" id="A0A5A5TLF1"/>
<dbReference type="PANTHER" id="PTHR46577">
    <property type="entry name" value="HTH-TYPE TRANSCRIPTIONAL REGULATORY PROTEIN GABR"/>
    <property type="match status" value="1"/>
</dbReference>
<dbReference type="PROSITE" id="PS50949">
    <property type="entry name" value="HTH_GNTR"/>
    <property type="match status" value="1"/>
</dbReference>
<evidence type="ECO:0000256" key="1">
    <source>
        <dbReference type="ARBA" id="ARBA00022898"/>
    </source>
</evidence>
<keyword evidence="7" id="KW-1185">Reference proteome</keyword>
<dbReference type="Pfam" id="PF00392">
    <property type="entry name" value="GntR"/>
    <property type="match status" value="1"/>
</dbReference>
<dbReference type="EMBL" id="BIXY01000200">
    <property type="protein sequence ID" value="GCF11996.1"/>
    <property type="molecule type" value="Genomic_DNA"/>
</dbReference>
<dbReference type="GO" id="GO:0003700">
    <property type="term" value="F:DNA-binding transcription factor activity"/>
    <property type="evidence" value="ECO:0007669"/>
    <property type="project" value="InterPro"/>
</dbReference>
<gene>
    <name evidence="6" type="ORF">KDI_55600</name>
</gene>
<dbReference type="SUPFAM" id="SSF46785">
    <property type="entry name" value="Winged helix' DNA-binding domain"/>
    <property type="match status" value="1"/>
</dbReference>
<dbReference type="PANTHER" id="PTHR46577:SF1">
    <property type="entry name" value="HTH-TYPE TRANSCRIPTIONAL REGULATORY PROTEIN GABR"/>
    <property type="match status" value="1"/>
</dbReference>
<evidence type="ECO:0000256" key="2">
    <source>
        <dbReference type="ARBA" id="ARBA00023015"/>
    </source>
</evidence>
<dbReference type="InterPro" id="IPR036390">
    <property type="entry name" value="WH_DNA-bd_sf"/>
</dbReference>
<dbReference type="Gene3D" id="1.10.10.10">
    <property type="entry name" value="Winged helix-like DNA-binding domain superfamily/Winged helix DNA-binding domain"/>
    <property type="match status" value="1"/>
</dbReference>
<dbReference type="InterPro" id="IPR000524">
    <property type="entry name" value="Tscrpt_reg_HTH_GntR"/>
</dbReference>
<keyword evidence="4" id="KW-0804">Transcription</keyword>
<sequence>MFWIPIERSSSKSLIRQIYEYISTQILCGTLQGGTRLPSTRELAENLHISRNVVLEAYDQLLAEGYIESRAGSGSYELIRKPTRRKRDHIVESK</sequence>
<dbReference type="InterPro" id="IPR036388">
    <property type="entry name" value="WH-like_DNA-bd_sf"/>
</dbReference>
<dbReference type="OrthoDB" id="9799482at2"/>
<dbReference type="PRINTS" id="PR00035">
    <property type="entry name" value="HTHGNTR"/>
</dbReference>
<accession>A0A5A5TLF1</accession>
<reference evidence="6 7" key="1">
    <citation type="submission" date="2019-01" db="EMBL/GenBank/DDBJ databases">
        <title>Draft genome sequence of Dictyobacter sp. Uno17.</title>
        <authorList>
            <person name="Wang C.M."/>
            <person name="Zheng Y."/>
            <person name="Sakai Y."/>
            <person name="Abe K."/>
            <person name="Yokota A."/>
            <person name="Yabe S."/>
        </authorList>
    </citation>
    <scope>NUCLEOTIDE SEQUENCE [LARGE SCALE GENOMIC DNA]</scope>
    <source>
        <strain evidence="6 7">Uno17</strain>
    </source>
</reference>
<feature type="domain" description="HTH gntR-type" evidence="5">
    <location>
        <begin position="12"/>
        <end position="80"/>
    </location>
</feature>